<dbReference type="InterPro" id="IPR027417">
    <property type="entry name" value="P-loop_NTPase"/>
</dbReference>
<dbReference type="RefSeq" id="WP_048134107.1">
    <property type="nucleotide sequence ID" value="NZ_CAYAXV010000003.1"/>
</dbReference>
<protein>
    <submittedName>
        <fullName evidence="5">GTPase</fullName>
    </submittedName>
</protein>
<dbReference type="PANTHER" id="PTHR21231:SF8">
    <property type="entry name" value="GPN-LOOP GTPASE 1"/>
    <property type="match status" value="1"/>
</dbReference>
<evidence type="ECO:0000313" key="6">
    <source>
        <dbReference type="Proteomes" id="UP000752814"/>
    </source>
</evidence>
<keyword evidence="4" id="KW-0342">GTP-binding</keyword>
<gene>
    <name evidence="5" type="ORF">A3207_06185</name>
</gene>
<dbReference type="EMBL" id="LVVT01000007">
    <property type="protein sequence ID" value="TQS83915.1"/>
    <property type="molecule type" value="Genomic_DNA"/>
</dbReference>
<dbReference type="PANTHER" id="PTHR21231">
    <property type="entry name" value="XPA-BINDING PROTEIN 1-RELATED"/>
    <property type="match status" value="1"/>
</dbReference>
<dbReference type="SUPFAM" id="SSF52540">
    <property type="entry name" value="P-loop containing nucleoside triphosphate hydrolases"/>
    <property type="match status" value="1"/>
</dbReference>
<dbReference type="GeneID" id="41324193"/>
<dbReference type="AlphaFoldDB" id="A0A8J8TDN4"/>
<dbReference type="Pfam" id="PF03029">
    <property type="entry name" value="ATP_bind_1"/>
    <property type="match status" value="1"/>
</dbReference>
<organism evidence="5 6">
    <name type="scientific">Candidatus Methanomassiliicoccus intestinalis</name>
    <dbReference type="NCBI Taxonomy" id="1406512"/>
    <lineage>
        <taxon>Archaea</taxon>
        <taxon>Methanobacteriati</taxon>
        <taxon>Thermoplasmatota</taxon>
        <taxon>Thermoplasmata</taxon>
        <taxon>Methanomassiliicoccales</taxon>
        <taxon>Methanomassiliicoccaceae</taxon>
        <taxon>Methanomassiliicoccus</taxon>
    </lineage>
</organism>
<proteinExistence type="inferred from homology"/>
<dbReference type="Proteomes" id="UP000752814">
    <property type="component" value="Unassembled WGS sequence"/>
</dbReference>
<evidence type="ECO:0000256" key="2">
    <source>
        <dbReference type="ARBA" id="ARBA00022741"/>
    </source>
</evidence>
<sequence length="252" mass="27824">MNYLYFTGTAGSGKSSLVRAYQEWLDNIGLESIIVNLDPGADYLPYDADVDIRDWVNLSEVMEDYSLGPNGAQIAAADLMAVNIKEWGPTVKEMGARFALVDTPGQMELFAFRQSSTAIIEELGRDSGFLLFLSDPMLAKSPNGFVSDMMLCAITQFRFSIPILNILSKSDILSDDVLAEMESWAKDPYALYNALTDGNIDSQSVMNIEFLKAMESIGMYRELTPVSAENGTGMEDIYNAVQQYFEGGEDAE</sequence>
<name>A0A8J8TDN4_9ARCH</name>
<accession>A0A8J8TDN4</accession>
<evidence type="ECO:0000256" key="1">
    <source>
        <dbReference type="ARBA" id="ARBA00005290"/>
    </source>
</evidence>
<evidence type="ECO:0000313" key="5">
    <source>
        <dbReference type="EMBL" id="TQS83915.1"/>
    </source>
</evidence>
<dbReference type="InterPro" id="IPR004130">
    <property type="entry name" value="Gpn"/>
</dbReference>
<comment type="similarity">
    <text evidence="1">Belongs to the GPN-loop GTPase family.</text>
</comment>
<keyword evidence="3" id="KW-0378">Hydrolase</keyword>
<dbReference type="Gene3D" id="3.40.50.300">
    <property type="entry name" value="P-loop containing nucleotide triphosphate hydrolases"/>
    <property type="match status" value="1"/>
</dbReference>
<reference evidence="5" key="1">
    <citation type="submission" date="2016-03" db="EMBL/GenBank/DDBJ databases">
        <authorList>
            <person name="Borrel G."/>
            <person name="Mccann A."/>
            <person name="O'Toole P.W."/>
        </authorList>
    </citation>
    <scope>NUCLEOTIDE SEQUENCE</scope>
    <source>
        <strain evidence="5">183</strain>
    </source>
</reference>
<keyword evidence="2" id="KW-0547">Nucleotide-binding</keyword>
<evidence type="ECO:0000256" key="4">
    <source>
        <dbReference type="ARBA" id="ARBA00023134"/>
    </source>
</evidence>
<comment type="caution">
    <text evidence="5">The sequence shown here is derived from an EMBL/GenBank/DDBJ whole genome shotgun (WGS) entry which is preliminary data.</text>
</comment>
<dbReference type="GO" id="GO:0005525">
    <property type="term" value="F:GTP binding"/>
    <property type="evidence" value="ECO:0007669"/>
    <property type="project" value="UniProtKB-KW"/>
</dbReference>
<dbReference type="GO" id="GO:0003924">
    <property type="term" value="F:GTPase activity"/>
    <property type="evidence" value="ECO:0007669"/>
    <property type="project" value="TreeGrafter"/>
</dbReference>
<evidence type="ECO:0000256" key="3">
    <source>
        <dbReference type="ARBA" id="ARBA00022801"/>
    </source>
</evidence>